<name>A0ABM3M977_GALME</name>
<sequence>MKSSTEVERSGRESPESSSLPPARPASATAIKDVPSSSARSVTQLVGTPRSVKALSRCTKCPGDLSSQLQKIDARASSQNVQSRCGQQSTSEHSRSSRSSATVRAQKLAVEAEVLRCRVARERELARLQAKREQELARLESEAEERELQAKLAALDAKDKSRSSCFSNRDTEIRTATWVSEQNANMTMATHVDIPGKPPTVTLENTQGLSLQSAVFTNAVPSHEPYVNHANHSKSTHVISNEDCATVALQRLQPDRPSADPIVQLTQAITSLSNCPKKPELVIFSGEISQWMAFKSSYERTKSSFSAAENLTRLNNAVRGPAYQAVASLLWTSCDPQDVMNALEQTYARPELLVAREVAELRNSPKLSSPEQLNTLANKLRNFVVTLKLLKQNDYLYSPELFRTILLKLTEYTRARFTDFASTYICEQQNVAKLDLLSQFLLVEADKQLRYNFVQDSTIKPQNSTYPSKYNNNIKKETVHVMTPSNKVSECTYCKQGSHSIKSCKIFLSLTVNDRWRWVRDAKVCYRCLKSNPRKWTNCRSKRCGVDRCTRRHNSLLHGTTPNESGTNLATNTQRTQILTDNSDGPSNIADKTCKNEPIKITNTSDILINAADSSSRPRGLLKVLPVILEGPDGEYETTALLDEGSTATLIDDKVAMRIGAKPTRQERLRIEGVSGMSKDVDVGYVNFYIRGRNLPDRYLVEHARAISPLSLRVRKENIVNFMKYQHLSDLSNELSYTDTNPTVLIGAPDWYLSVSREVRCGKKNEPVASKTLLGWVLHGALSVSSQPIEFVNHICDHLDSLIRKQYEIDSLGIMKSVSRFNSDDKRAIDIIETSARQLDDNHYEVGLPWKKDLPTIIPDSYPQALSRFRALERQMSKDQSFAAAYHDFINGIVTKGYVEECDPNTYYKRMPSNVSCVNPDDTIPKTKGVSLNSLLLQGPDLLGSLLDNLFRFREGAVALNADIKEMFPQIKIAKKDRDAQRFLWRNKNGILVEYRMKAMIFGAVCSPFIALYIKNKNARIAEARYPAACKAIVEDHYMDDYLGSHPNVTDAAQVASDIIMVHKACGFEMRAWTSNNSQALSLVPKELRSEATSDVYLPPNNDVGILGVKWNPFHDSFSFRTGLHMPDILTKRSLLSSVMKVYDPLGLLTPIIISGRILFQKLWREGIDWDTPVPNKYVSECTEWFTQLQSAASIKIPRWYMFKSDPMDIQLHIVADGGEQAYACVAYWRFNYNDGFVSTALIGSKAPLKPLSIPRLELQAALIASRFAQTILRAHRLKPSATIYWTDSTTVLKWIRSDARTFKPFVAHRLGEILETTNPSNWRWIPTSLNVADDATKPKKIFLSPSHRWFTGPPFLLESPFSWPCEITRDEDETLPDSELKSELVGLLSYVPLPYVLCSMFPYLTLRDSARGYVYYAPLPVFSKAHDFFGLKCLDQ</sequence>
<feature type="domain" description="Peptidase A2" evidence="3">
    <location>
        <begin position="638"/>
        <end position="717"/>
    </location>
</feature>
<dbReference type="InterPro" id="IPR005312">
    <property type="entry name" value="DUF1759"/>
</dbReference>
<evidence type="ECO:0000256" key="2">
    <source>
        <dbReference type="SAM" id="MobiDB-lite"/>
    </source>
</evidence>
<dbReference type="InterPro" id="IPR008042">
    <property type="entry name" value="Retrotrans_Pao"/>
</dbReference>
<feature type="compositionally biased region" description="Basic and acidic residues" evidence="2">
    <location>
        <begin position="1"/>
        <end position="15"/>
    </location>
</feature>
<dbReference type="PANTHER" id="PTHR47331">
    <property type="entry name" value="PHD-TYPE DOMAIN-CONTAINING PROTEIN"/>
    <property type="match status" value="1"/>
</dbReference>
<accession>A0ABM3M977</accession>
<dbReference type="PANTHER" id="PTHR47331:SF5">
    <property type="entry name" value="RIBONUCLEASE H"/>
    <property type="match status" value="1"/>
</dbReference>
<evidence type="ECO:0000313" key="5">
    <source>
        <dbReference type="RefSeq" id="XP_052747991.1"/>
    </source>
</evidence>
<evidence type="ECO:0000256" key="1">
    <source>
        <dbReference type="SAM" id="Coils"/>
    </source>
</evidence>
<evidence type="ECO:0000313" key="4">
    <source>
        <dbReference type="Proteomes" id="UP001652740"/>
    </source>
</evidence>
<feature type="compositionally biased region" description="Low complexity" evidence="2">
    <location>
        <begin position="16"/>
        <end position="28"/>
    </location>
</feature>
<dbReference type="Pfam" id="PF05380">
    <property type="entry name" value="Peptidase_A17"/>
    <property type="match status" value="1"/>
</dbReference>
<dbReference type="Pfam" id="PF03564">
    <property type="entry name" value="DUF1759"/>
    <property type="match status" value="1"/>
</dbReference>
<dbReference type="InterPro" id="IPR001995">
    <property type="entry name" value="Peptidase_A2_cat"/>
</dbReference>
<dbReference type="SUPFAM" id="SSF56672">
    <property type="entry name" value="DNA/RNA polymerases"/>
    <property type="match status" value="1"/>
</dbReference>
<feature type="region of interest" description="Disordered" evidence="2">
    <location>
        <begin position="1"/>
        <end position="51"/>
    </location>
</feature>
<dbReference type="PROSITE" id="PS50175">
    <property type="entry name" value="ASP_PROT_RETROV"/>
    <property type="match status" value="1"/>
</dbReference>
<keyword evidence="1" id="KW-0175">Coiled coil</keyword>
<protein>
    <submittedName>
        <fullName evidence="5">Uncharacterized protein LOC113519231</fullName>
    </submittedName>
</protein>
<gene>
    <name evidence="5" type="primary">LOC113519231</name>
</gene>
<reference evidence="5" key="1">
    <citation type="submission" date="2025-08" db="UniProtKB">
        <authorList>
            <consortium name="RefSeq"/>
        </authorList>
    </citation>
    <scope>IDENTIFICATION</scope>
    <source>
        <tissue evidence="5">Whole larvae</tissue>
    </source>
</reference>
<keyword evidence="4" id="KW-1185">Reference proteome</keyword>
<feature type="coiled-coil region" evidence="1">
    <location>
        <begin position="118"/>
        <end position="158"/>
    </location>
</feature>
<evidence type="ECO:0000259" key="3">
    <source>
        <dbReference type="PROSITE" id="PS50175"/>
    </source>
</evidence>
<feature type="compositionally biased region" description="Polar residues" evidence="2">
    <location>
        <begin position="75"/>
        <end position="88"/>
    </location>
</feature>
<feature type="compositionally biased region" description="Polar residues" evidence="2">
    <location>
        <begin position="35"/>
        <end position="46"/>
    </location>
</feature>
<feature type="region of interest" description="Disordered" evidence="2">
    <location>
        <begin position="75"/>
        <end position="104"/>
    </location>
</feature>
<dbReference type="InterPro" id="IPR043502">
    <property type="entry name" value="DNA/RNA_pol_sf"/>
</dbReference>
<dbReference type="RefSeq" id="XP_052747991.1">
    <property type="nucleotide sequence ID" value="XM_052892031.1"/>
</dbReference>
<proteinExistence type="predicted"/>
<dbReference type="GeneID" id="113519231"/>
<dbReference type="Proteomes" id="UP001652740">
    <property type="component" value="Unplaced"/>
</dbReference>
<organism evidence="4 5">
    <name type="scientific">Galleria mellonella</name>
    <name type="common">Greater wax moth</name>
    <dbReference type="NCBI Taxonomy" id="7137"/>
    <lineage>
        <taxon>Eukaryota</taxon>
        <taxon>Metazoa</taxon>
        <taxon>Ecdysozoa</taxon>
        <taxon>Arthropoda</taxon>
        <taxon>Hexapoda</taxon>
        <taxon>Insecta</taxon>
        <taxon>Pterygota</taxon>
        <taxon>Neoptera</taxon>
        <taxon>Endopterygota</taxon>
        <taxon>Lepidoptera</taxon>
        <taxon>Glossata</taxon>
        <taxon>Ditrysia</taxon>
        <taxon>Pyraloidea</taxon>
        <taxon>Pyralidae</taxon>
        <taxon>Galleriinae</taxon>
        <taxon>Galleria</taxon>
    </lineage>
</organism>